<sequence>MLSRHQPGSLAAPLRQVRLVAFTFRRRFVCTGEHLKAVGGLSPQLYSSRWLTISAHVAWQRPPGLAWGLFIGAAARDKVREAWQPTLSCGWEGSFVSSTGQSGSLPTSLHLGSIKQTV</sequence>
<accession>G0UTK9</accession>
<organism evidence="1">
    <name type="scientific">Trypanosoma congolense (strain IL3000)</name>
    <dbReference type="NCBI Taxonomy" id="1068625"/>
    <lineage>
        <taxon>Eukaryota</taxon>
        <taxon>Discoba</taxon>
        <taxon>Euglenozoa</taxon>
        <taxon>Kinetoplastea</taxon>
        <taxon>Metakinetoplastina</taxon>
        <taxon>Trypanosomatida</taxon>
        <taxon>Trypanosomatidae</taxon>
        <taxon>Trypanosoma</taxon>
        <taxon>Nannomonas</taxon>
    </lineage>
</organism>
<gene>
    <name evidence="1" type="ORF">TCIL3000_9_1190</name>
</gene>
<name>G0UTK9_TRYCI</name>
<dbReference type="AlphaFoldDB" id="G0UTK9"/>
<protein>
    <submittedName>
        <fullName evidence="1">Uncharacterized protein</fullName>
    </submittedName>
</protein>
<reference evidence="1" key="1">
    <citation type="journal article" date="2012" name="Proc. Natl. Acad. Sci. U.S.A.">
        <title>Antigenic diversity is generated by distinct evolutionary mechanisms in African trypanosome species.</title>
        <authorList>
            <person name="Jackson A.P."/>
            <person name="Berry A."/>
            <person name="Aslett M."/>
            <person name="Allison H.C."/>
            <person name="Burton P."/>
            <person name="Vavrova-Anderson J."/>
            <person name="Brown R."/>
            <person name="Browne H."/>
            <person name="Corton N."/>
            <person name="Hauser H."/>
            <person name="Gamble J."/>
            <person name="Gilderthorp R."/>
            <person name="Marcello L."/>
            <person name="McQuillan J."/>
            <person name="Otto T.D."/>
            <person name="Quail M.A."/>
            <person name="Sanders M.J."/>
            <person name="van Tonder A."/>
            <person name="Ginger M.L."/>
            <person name="Field M.C."/>
            <person name="Barry J.D."/>
            <person name="Hertz-Fowler C."/>
            <person name="Berriman M."/>
        </authorList>
    </citation>
    <scope>NUCLEOTIDE SEQUENCE</scope>
    <source>
        <strain evidence="1">IL3000</strain>
    </source>
</reference>
<evidence type="ECO:0000313" key="1">
    <source>
        <dbReference type="EMBL" id="CCC92723.1"/>
    </source>
</evidence>
<dbReference type="EMBL" id="HE575322">
    <property type="protein sequence ID" value="CCC92723.1"/>
    <property type="molecule type" value="Genomic_DNA"/>
</dbReference>
<proteinExistence type="predicted"/>